<keyword evidence="3" id="KW-0560">Oxidoreductase</keyword>
<reference evidence="3 4" key="1">
    <citation type="journal article" date="2015" name="Stand. Genomic Sci.">
        <title>Genomic Encyclopedia of Bacterial and Archaeal Type Strains, Phase III: the genomes of soil and plant-associated and newly described type strains.</title>
        <authorList>
            <person name="Whitman W.B."/>
            <person name="Woyke T."/>
            <person name="Klenk H.P."/>
            <person name="Zhou Y."/>
            <person name="Lilburn T.G."/>
            <person name="Beck B.J."/>
            <person name="De Vos P."/>
            <person name="Vandamme P."/>
            <person name="Eisen J.A."/>
            <person name="Garrity G."/>
            <person name="Hugenholtz P."/>
            <person name="Kyrpides N.C."/>
        </authorList>
    </citation>
    <scope>NUCLEOTIDE SEQUENCE [LARGE SCALE GENOMIC DNA]</scope>
    <source>
        <strain evidence="3 4">RF6</strain>
    </source>
</reference>
<dbReference type="AlphaFoldDB" id="A0A4V2FNE2"/>
<feature type="domain" description="VOC" evidence="2">
    <location>
        <begin position="21"/>
        <end position="146"/>
    </location>
</feature>
<dbReference type="PROSITE" id="PS51819">
    <property type="entry name" value="VOC"/>
    <property type="match status" value="1"/>
</dbReference>
<sequence>MSETFKRSGPPRPYAVLMTLSFNFIGIVTGDLAASLRFYRQLGLAIPEGQDDAPHVEVVLPGGITIAWDPVTTMQGFMPGFELPTGEGRIGFATEAESPAGVDRAYAAVVEANPAAAHTAPWDAPWGQRYSTVRDPDGNTVDIYAALPTGDTAS</sequence>
<dbReference type="Pfam" id="PF00903">
    <property type="entry name" value="Glyoxalase"/>
    <property type="match status" value="1"/>
</dbReference>
<keyword evidence="3" id="KW-0223">Dioxygenase</keyword>
<dbReference type="PANTHER" id="PTHR36503:SF3">
    <property type="entry name" value="BLR0126 PROTEIN"/>
    <property type="match status" value="1"/>
</dbReference>
<name>A0A4V2FNE2_9MICO</name>
<dbReference type="Proteomes" id="UP000291832">
    <property type="component" value="Unassembled WGS sequence"/>
</dbReference>
<comment type="caution">
    <text evidence="3">The sequence shown here is derived from an EMBL/GenBank/DDBJ whole genome shotgun (WGS) entry which is preliminary data.</text>
</comment>
<dbReference type="InterPro" id="IPR029068">
    <property type="entry name" value="Glyas_Bleomycin-R_OHBP_Dase"/>
</dbReference>
<keyword evidence="1" id="KW-0472">Membrane</keyword>
<feature type="transmembrane region" description="Helical" evidence="1">
    <location>
        <begin position="14"/>
        <end position="34"/>
    </location>
</feature>
<evidence type="ECO:0000313" key="3">
    <source>
        <dbReference type="EMBL" id="RZT60969.1"/>
    </source>
</evidence>
<dbReference type="PANTHER" id="PTHR36503">
    <property type="entry name" value="BLR2520 PROTEIN"/>
    <property type="match status" value="1"/>
</dbReference>
<dbReference type="EMBL" id="SHKI01000007">
    <property type="protein sequence ID" value="RZT60969.1"/>
    <property type="molecule type" value="Genomic_DNA"/>
</dbReference>
<evidence type="ECO:0000313" key="4">
    <source>
        <dbReference type="Proteomes" id="UP000291832"/>
    </source>
</evidence>
<accession>A0A4V2FNE2</accession>
<proteinExistence type="predicted"/>
<keyword evidence="1" id="KW-1133">Transmembrane helix</keyword>
<evidence type="ECO:0000256" key="1">
    <source>
        <dbReference type="SAM" id="Phobius"/>
    </source>
</evidence>
<dbReference type="InterPro" id="IPR004360">
    <property type="entry name" value="Glyas_Fos-R_dOase_dom"/>
</dbReference>
<dbReference type="InterPro" id="IPR037523">
    <property type="entry name" value="VOC_core"/>
</dbReference>
<keyword evidence="3" id="KW-0456">Lyase</keyword>
<dbReference type="Gene3D" id="3.10.180.10">
    <property type="entry name" value="2,3-Dihydroxybiphenyl 1,2-Dioxygenase, domain 1"/>
    <property type="match status" value="1"/>
</dbReference>
<dbReference type="GO" id="GO:0016829">
    <property type="term" value="F:lyase activity"/>
    <property type="evidence" value="ECO:0007669"/>
    <property type="project" value="UniProtKB-KW"/>
</dbReference>
<evidence type="ECO:0000259" key="2">
    <source>
        <dbReference type="PROSITE" id="PS51819"/>
    </source>
</evidence>
<keyword evidence="1" id="KW-0812">Transmembrane</keyword>
<organism evidence="3 4">
    <name type="scientific">Leucobacter luti</name>
    <dbReference type="NCBI Taxonomy" id="340320"/>
    <lineage>
        <taxon>Bacteria</taxon>
        <taxon>Bacillati</taxon>
        <taxon>Actinomycetota</taxon>
        <taxon>Actinomycetes</taxon>
        <taxon>Micrococcales</taxon>
        <taxon>Microbacteriaceae</taxon>
        <taxon>Leucobacter</taxon>
    </lineage>
</organism>
<protein>
    <submittedName>
        <fullName evidence="3">Catechol 2,3-dioxygenase-like lactoylglutathione lyase family enzyme</fullName>
    </submittedName>
</protein>
<dbReference type="GO" id="GO:0051213">
    <property type="term" value="F:dioxygenase activity"/>
    <property type="evidence" value="ECO:0007669"/>
    <property type="project" value="UniProtKB-KW"/>
</dbReference>
<keyword evidence="4" id="KW-1185">Reference proteome</keyword>
<gene>
    <name evidence="3" type="ORF">EV139_2715</name>
</gene>
<dbReference type="SUPFAM" id="SSF54593">
    <property type="entry name" value="Glyoxalase/Bleomycin resistance protein/Dihydroxybiphenyl dioxygenase"/>
    <property type="match status" value="1"/>
</dbReference>